<comment type="caution">
    <text evidence="1">The sequence shown here is derived from an EMBL/GenBank/DDBJ whole genome shotgun (WGS) entry which is preliminary data.</text>
</comment>
<organism evidence="1 3">
    <name type="scientific">Dickeya dianthicola</name>
    <dbReference type="NCBI Taxonomy" id="204039"/>
    <lineage>
        <taxon>Bacteria</taxon>
        <taxon>Pseudomonadati</taxon>
        <taxon>Pseudomonadota</taxon>
        <taxon>Gammaproteobacteria</taxon>
        <taxon>Enterobacterales</taxon>
        <taxon>Pectobacteriaceae</taxon>
        <taxon>Dickeya</taxon>
    </lineage>
</organism>
<dbReference type="EMBL" id="QESZ01000012">
    <property type="protein sequence ID" value="PWD73817.1"/>
    <property type="molecule type" value="Genomic_DNA"/>
</dbReference>
<proteinExistence type="predicted"/>
<name>A0AAP6VHK7_9GAMM</name>
<dbReference type="RefSeq" id="WP_024105793.1">
    <property type="nucleotide sequence ID" value="NZ_CP031560.1"/>
</dbReference>
<keyword evidence="4" id="KW-1185">Reference proteome</keyword>
<dbReference type="EMBL" id="QZDO01000083">
    <property type="protein sequence ID" value="RJL66340.1"/>
    <property type="molecule type" value="Genomic_DNA"/>
</dbReference>
<gene>
    <name evidence="2" type="ORF">D5077_20575</name>
    <name evidence="1" type="ORF">DF213_09120</name>
</gene>
<accession>A0AAP6VHK7</accession>
<sequence>MKNMKIGIAEKKNAEIDALVNQVNSAQYRVNELTAVVTALTAKQAYFATLLSDADAKKDTALAHLNQVKSLVANVEELRRYSQQVQQQTEKSRSKVKDATDDIALLIEQLIFSADVIEKLSGFVNRQKAANNVIPNELVTVLNQATTDANSAVALTLTALQSSYATAASADEAGSVATLEFQQAVQLRQLLVGDDDSPQAGAPYGRVLEAIGKVEGALQALTQAQQDNQTLQASQYAQTAAYQTQFNLMSAPGETATADSSNAQSRQQLQVIQAHQSMEQARQAYQCSRDTLADITIQVDIYIAQLNQIIQSQQDNALFTLIQKGYQRTVESYQSALAAGNMANMQLDTAQAELASATVQLNSLTAGLGAAKAAAYAA</sequence>
<evidence type="ECO:0000313" key="2">
    <source>
        <dbReference type="EMBL" id="RJL66340.1"/>
    </source>
</evidence>
<evidence type="ECO:0000313" key="3">
    <source>
        <dbReference type="Proteomes" id="UP000245055"/>
    </source>
</evidence>
<evidence type="ECO:0000313" key="1">
    <source>
        <dbReference type="EMBL" id="PWD73817.1"/>
    </source>
</evidence>
<protein>
    <submittedName>
        <fullName evidence="1">Uncharacterized protein</fullName>
    </submittedName>
</protein>
<dbReference type="AlphaFoldDB" id="A0AAP6VHK7"/>
<reference evidence="2 4" key="2">
    <citation type="submission" date="2018-09" db="EMBL/GenBank/DDBJ databases">
        <title>Phylogenetic diversity of Pectobacterium and Dickeya strains causing blackleg disease of potato in Morocco.</title>
        <authorList>
            <person name="Oulghazi S."/>
            <person name="Moumni M."/>
            <person name="Faure D."/>
        </authorList>
    </citation>
    <scope>NUCLEOTIDE SEQUENCE [LARGE SCALE GENOMIC DNA]</scope>
    <source>
        <strain evidence="2 4">S4.16.03.LID</strain>
    </source>
</reference>
<reference evidence="1 3" key="1">
    <citation type="submission" date="2018-05" db="EMBL/GenBank/DDBJ databases">
        <title>Genomic diversity of pathogens causing Blackleg of Potato in Pakistan.</title>
        <authorList>
            <person name="Sarfraz S."/>
            <person name="Riaz K."/>
            <person name="Oulghazi S."/>
            <person name="Cigna J."/>
            <person name="Sahi S.T."/>
            <person name="Khan S.H."/>
            <person name="Hameed A."/>
            <person name="Faure D."/>
        </authorList>
    </citation>
    <scope>NUCLEOTIDE SEQUENCE [LARGE SCALE GENOMIC DNA]</scope>
    <source>
        <strain evidence="1 3">SS70</strain>
    </source>
</reference>
<evidence type="ECO:0000313" key="4">
    <source>
        <dbReference type="Proteomes" id="UP000266633"/>
    </source>
</evidence>
<dbReference type="Proteomes" id="UP000245055">
    <property type="component" value="Unassembled WGS sequence"/>
</dbReference>
<dbReference type="Proteomes" id="UP000266633">
    <property type="component" value="Unassembled WGS sequence"/>
</dbReference>
<dbReference type="GeneID" id="49321946"/>